<dbReference type="EMBL" id="AZEG01000025">
    <property type="protein sequence ID" value="KRL36568.1"/>
    <property type="molecule type" value="Genomic_DNA"/>
</dbReference>
<dbReference type="SUPFAM" id="SSF52540">
    <property type="entry name" value="P-loop containing nucleoside triphosphate hydrolases"/>
    <property type="match status" value="1"/>
</dbReference>
<dbReference type="GO" id="GO:0005886">
    <property type="term" value="C:plasma membrane"/>
    <property type="evidence" value="ECO:0007669"/>
    <property type="project" value="UniProtKB-ARBA"/>
</dbReference>
<keyword evidence="6" id="KW-1278">Translocase</keyword>
<dbReference type="PANTHER" id="PTHR43166:SF30">
    <property type="entry name" value="METHIONINE IMPORT ATP-BINDING PROTEIN METN"/>
    <property type="match status" value="1"/>
</dbReference>
<dbReference type="InterPro" id="IPR041701">
    <property type="entry name" value="MetN_ABC"/>
</dbReference>
<evidence type="ECO:0000256" key="7">
    <source>
        <dbReference type="ARBA" id="ARBA00022970"/>
    </source>
</evidence>
<dbReference type="AlphaFoldDB" id="A0A0R1Q6U5"/>
<dbReference type="PROSITE" id="PS50893">
    <property type="entry name" value="ABC_TRANSPORTER_2"/>
    <property type="match status" value="1"/>
</dbReference>
<keyword evidence="8" id="KW-0472">Membrane</keyword>
<keyword evidence="13" id="KW-1185">Reference proteome</keyword>
<dbReference type="InterPro" id="IPR050086">
    <property type="entry name" value="MetN_ABC_transporter-like"/>
</dbReference>
<comment type="caution">
    <text evidence="12">The sequence shown here is derived from an EMBL/GenBank/DDBJ whole genome shotgun (WGS) entry which is preliminary data.</text>
</comment>
<proteinExistence type="inferred from homology"/>
<dbReference type="RefSeq" id="WP_057738222.1">
    <property type="nucleotide sequence ID" value="NZ_AZEG01000025.1"/>
</dbReference>
<reference evidence="12 13" key="1">
    <citation type="journal article" date="2015" name="Genome Announc.">
        <title>Expanding the biotechnology potential of lactobacilli through comparative genomics of 213 strains and associated genera.</title>
        <authorList>
            <person name="Sun Z."/>
            <person name="Harris H.M."/>
            <person name="McCann A."/>
            <person name="Guo C."/>
            <person name="Argimon S."/>
            <person name="Zhang W."/>
            <person name="Yang X."/>
            <person name="Jeffery I.B."/>
            <person name="Cooney J.C."/>
            <person name="Kagawa T.F."/>
            <person name="Liu W."/>
            <person name="Song Y."/>
            <person name="Salvetti E."/>
            <person name="Wrobel A."/>
            <person name="Rasinkangas P."/>
            <person name="Parkhill J."/>
            <person name="Rea M.C."/>
            <person name="O'Sullivan O."/>
            <person name="Ritari J."/>
            <person name="Douillard F.P."/>
            <person name="Paul Ross R."/>
            <person name="Yang R."/>
            <person name="Briner A.E."/>
            <person name="Felis G.E."/>
            <person name="de Vos W.M."/>
            <person name="Barrangou R."/>
            <person name="Klaenhammer T.R."/>
            <person name="Caufield P.W."/>
            <person name="Cui Y."/>
            <person name="Zhang H."/>
            <person name="O'Toole P.W."/>
        </authorList>
    </citation>
    <scope>NUCLEOTIDE SEQUENCE [LARGE SCALE GENOMIC DNA]</scope>
    <source>
        <strain evidence="12 13">DSM 19971</strain>
    </source>
</reference>
<dbReference type="InterPro" id="IPR003439">
    <property type="entry name" value="ABC_transporter-like_ATP-bd"/>
</dbReference>
<evidence type="ECO:0000256" key="8">
    <source>
        <dbReference type="ARBA" id="ARBA00023136"/>
    </source>
</evidence>
<keyword evidence="2" id="KW-0813">Transport</keyword>
<evidence type="ECO:0000313" key="13">
    <source>
        <dbReference type="Proteomes" id="UP000051155"/>
    </source>
</evidence>
<evidence type="ECO:0000256" key="4">
    <source>
        <dbReference type="ARBA" id="ARBA00022741"/>
    </source>
</evidence>
<evidence type="ECO:0000256" key="1">
    <source>
        <dbReference type="ARBA" id="ARBA00005417"/>
    </source>
</evidence>
<organism evidence="12 13">
    <name type="scientific">Liquorilactobacillus uvarum DSM 19971</name>
    <dbReference type="NCBI Taxonomy" id="1423812"/>
    <lineage>
        <taxon>Bacteria</taxon>
        <taxon>Bacillati</taxon>
        <taxon>Bacillota</taxon>
        <taxon>Bacilli</taxon>
        <taxon>Lactobacillales</taxon>
        <taxon>Lactobacillaceae</taxon>
        <taxon>Liquorilactobacillus</taxon>
    </lineage>
</organism>
<dbReference type="PANTHER" id="PTHR43166">
    <property type="entry name" value="AMINO ACID IMPORT ATP-BINDING PROTEIN"/>
    <property type="match status" value="1"/>
</dbReference>
<dbReference type="Proteomes" id="UP000051155">
    <property type="component" value="Unassembled WGS sequence"/>
</dbReference>
<dbReference type="OrthoDB" id="9802264at2"/>
<dbReference type="PROSITE" id="PS00211">
    <property type="entry name" value="ABC_TRANSPORTER_1"/>
    <property type="match status" value="1"/>
</dbReference>
<comment type="similarity">
    <text evidence="1">Belongs to the ABC transporter superfamily.</text>
</comment>
<dbReference type="Gene3D" id="3.30.70.260">
    <property type="match status" value="1"/>
</dbReference>
<dbReference type="SMART" id="SM00382">
    <property type="entry name" value="AAA"/>
    <property type="match status" value="1"/>
</dbReference>
<accession>A0A0R1Q6U5</accession>
<evidence type="ECO:0000313" key="12">
    <source>
        <dbReference type="EMBL" id="KRL36568.1"/>
    </source>
</evidence>
<dbReference type="PATRIC" id="fig|1423812.3.peg.1279"/>
<keyword evidence="7" id="KW-0029">Amino-acid transport</keyword>
<protein>
    <submittedName>
        <fullName evidence="12">ABC superfamily ATP binding cassette transporter, binding protein</fullName>
    </submittedName>
</protein>
<dbReference type="InterPro" id="IPR003593">
    <property type="entry name" value="AAA+_ATPase"/>
</dbReference>
<evidence type="ECO:0000256" key="2">
    <source>
        <dbReference type="ARBA" id="ARBA00022448"/>
    </source>
</evidence>
<evidence type="ECO:0000256" key="9">
    <source>
        <dbReference type="ARBA" id="ARBA00049360"/>
    </source>
</evidence>
<dbReference type="Pfam" id="PF09383">
    <property type="entry name" value="NIL"/>
    <property type="match status" value="1"/>
</dbReference>
<dbReference type="InterPro" id="IPR017871">
    <property type="entry name" value="ABC_transporter-like_CS"/>
</dbReference>
<dbReference type="Pfam" id="PF00005">
    <property type="entry name" value="ABC_tran"/>
    <property type="match status" value="1"/>
</dbReference>
<dbReference type="FunFam" id="3.40.50.300:FF:000056">
    <property type="entry name" value="Cell division ATP-binding protein FtsE"/>
    <property type="match status" value="1"/>
</dbReference>
<keyword evidence="5" id="KW-0067">ATP-binding</keyword>
<evidence type="ECO:0000256" key="3">
    <source>
        <dbReference type="ARBA" id="ARBA00022475"/>
    </source>
</evidence>
<evidence type="ECO:0000259" key="11">
    <source>
        <dbReference type="PROSITE" id="PS50893"/>
    </source>
</evidence>
<dbReference type="InterPro" id="IPR027417">
    <property type="entry name" value="P-loop_NTPase"/>
</dbReference>
<evidence type="ECO:0000256" key="6">
    <source>
        <dbReference type="ARBA" id="ARBA00022967"/>
    </source>
</evidence>
<dbReference type="CDD" id="cd03258">
    <property type="entry name" value="ABC_MetN_methionine_transporter"/>
    <property type="match status" value="1"/>
</dbReference>
<dbReference type="GO" id="GO:0005524">
    <property type="term" value="F:ATP binding"/>
    <property type="evidence" value="ECO:0007669"/>
    <property type="project" value="UniProtKB-KW"/>
</dbReference>
<dbReference type="SUPFAM" id="SSF55021">
    <property type="entry name" value="ACT-like"/>
    <property type="match status" value="1"/>
</dbReference>
<dbReference type="InterPro" id="IPR045865">
    <property type="entry name" value="ACT-like_dom_sf"/>
</dbReference>
<evidence type="ECO:0000256" key="5">
    <source>
        <dbReference type="ARBA" id="ARBA00022840"/>
    </source>
</evidence>
<name>A0A0R1Q6U5_9LACO</name>
<dbReference type="SMART" id="SM00930">
    <property type="entry name" value="NIL"/>
    <property type="match status" value="1"/>
</dbReference>
<keyword evidence="4" id="KW-0547">Nucleotide-binding</keyword>
<feature type="domain" description="ABC transporter" evidence="11">
    <location>
        <begin position="7"/>
        <end position="247"/>
    </location>
</feature>
<keyword evidence="3" id="KW-1003">Cell membrane</keyword>
<dbReference type="GO" id="GO:0016887">
    <property type="term" value="F:ATP hydrolysis activity"/>
    <property type="evidence" value="ECO:0007669"/>
    <property type="project" value="InterPro"/>
</dbReference>
<comment type="catalytic activity">
    <reaction evidence="9">
        <text>ATP + H2O = ADP + phosphate + H(+)</text>
        <dbReference type="Rhea" id="RHEA:13065"/>
        <dbReference type="ChEBI" id="CHEBI:15377"/>
        <dbReference type="ChEBI" id="CHEBI:15378"/>
        <dbReference type="ChEBI" id="CHEBI:30616"/>
        <dbReference type="ChEBI" id="CHEBI:43474"/>
        <dbReference type="ChEBI" id="CHEBI:456216"/>
    </reaction>
</comment>
<sequence>MASPELVKFQHVSKVFKTNKKKSHEVLKDVNLTIQKGKIFGIIGYSGAGKSTLIRCINGIEKATQGKVFFEDKEVNKLSKKALRQIRGQIGMIFQQFNLMPARTIAENVALPIKYSSLGKEKIREKVMEMLELVGLPEKADTYPSSLSGGQKQRVAIARALINNPKILLCDEATSALDPQTTQSILKLLKKLNERLGITLVLVTHEMQVVEDICDEIAVLNKGKIVEQGDVYSIFVNPQDQLTKRFINTTSKLNVSSSLLKTINLVRNQQLIKITYISDEAVVPLISIISIKFKIKANIIVGDIKMLRGKPLGGLVIVLDGEAEQIADTLKYLRGQKNVQVEVYQDGRFL</sequence>
<comment type="function">
    <text evidence="10">Part of the ABC transporter FtsEX involved in cellular division. Has ATPase activity. Essential for cell division and viability.</text>
</comment>
<dbReference type="GO" id="GO:0006865">
    <property type="term" value="P:amino acid transport"/>
    <property type="evidence" value="ECO:0007669"/>
    <property type="project" value="UniProtKB-KW"/>
</dbReference>
<evidence type="ECO:0000256" key="10">
    <source>
        <dbReference type="ARBA" id="ARBA00055994"/>
    </source>
</evidence>
<dbReference type="InterPro" id="IPR018449">
    <property type="entry name" value="NIL_domain"/>
</dbReference>
<dbReference type="Gene3D" id="3.40.50.300">
    <property type="entry name" value="P-loop containing nucleotide triphosphate hydrolases"/>
    <property type="match status" value="1"/>
</dbReference>
<gene>
    <name evidence="12" type="ORF">FD20_GL001197</name>
</gene>
<dbReference type="STRING" id="1423812.FD20_GL001197"/>